<dbReference type="Pfam" id="PF00291">
    <property type="entry name" value="PALP"/>
    <property type="match status" value="1"/>
</dbReference>
<feature type="domain" description="Tryptophan synthase beta chain-like PALP" evidence="4">
    <location>
        <begin position="67"/>
        <end position="361"/>
    </location>
</feature>
<evidence type="ECO:0000256" key="2">
    <source>
        <dbReference type="ARBA" id="ARBA00022898"/>
    </source>
</evidence>
<proteinExistence type="predicted"/>
<dbReference type="GO" id="GO:0006567">
    <property type="term" value="P:L-threonine catabolic process"/>
    <property type="evidence" value="ECO:0007669"/>
    <property type="project" value="TreeGrafter"/>
</dbReference>
<dbReference type="CDD" id="cd01563">
    <property type="entry name" value="Thr-synth_1"/>
    <property type="match status" value="1"/>
</dbReference>
<keyword evidence="2" id="KW-0663">Pyridoxal phosphate</keyword>
<name>A0A3E2BMN7_9BACT</name>
<dbReference type="GO" id="GO:0006565">
    <property type="term" value="P:L-serine catabolic process"/>
    <property type="evidence" value="ECO:0007669"/>
    <property type="project" value="TreeGrafter"/>
</dbReference>
<comment type="caution">
    <text evidence="5">The sequence shown here is derived from an EMBL/GenBank/DDBJ whole genome shotgun (WGS) entry which is preliminary data.</text>
</comment>
<reference evidence="5 6" key="1">
    <citation type="submission" date="2018-08" db="EMBL/GenBank/DDBJ databases">
        <title>Genome analysis of the thermophilic bacterium of the candidate phylum Aminicenantes from deep subsurface aquifer revealed its physiology and ecological role.</title>
        <authorList>
            <person name="Kadnikov V.V."/>
            <person name="Mardanov A.V."/>
            <person name="Beletsky A.V."/>
            <person name="Karnachuk O.V."/>
            <person name="Ravin N.V."/>
        </authorList>
    </citation>
    <scope>NUCLEOTIDE SEQUENCE [LARGE SCALE GENOMIC DNA]</scope>
    <source>
        <strain evidence="5">BY38</strain>
    </source>
</reference>
<dbReference type="Proteomes" id="UP000257323">
    <property type="component" value="Unassembled WGS sequence"/>
</dbReference>
<evidence type="ECO:0000313" key="6">
    <source>
        <dbReference type="Proteomes" id="UP000257323"/>
    </source>
</evidence>
<dbReference type="GO" id="GO:0004794">
    <property type="term" value="F:threonine deaminase activity"/>
    <property type="evidence" value="ECO:0007669"/>
    <property type="project" value="TreeGrafter"/>
</dbReference>
<gene>
    <name evidence="5" type="ORF">OP8BY_2039</name>
</gene>
<dbReference type="PANTHER" id="PTHR48078">
    <property type="entry name" value="THREONINE DEHYDRATASE, MITOCHONDRIAL-RELATED"/>
    <property type="match status" value="1"/>
</dbReference>
<dbReference type="InterPro" id="IPR001926">
    <property type="entry name" value="TrpB-like_PALP"/>
</dbReference>
<dbReference type="GO" id="GO:0009097">
    <property type="term" value="P:isoleucine biosynthetic process"/>
    <property type="evidence" value="ECO:0007669"/>
    <property type="project" value="TreeGrafter"/>
</dbReference>
<dbReference type="SUPFAM" id="SSF53686">
    <property type="entry name" value="Tryptophan synthase beta subunit-like PLP-dependent enzymes"/>
    <property type="match status" value="1"/>
</dbReference>
<sequence length="396" mass="42374">MNDRLKCLVCGLEFNFVPNDIFCPGCGHLGLFHSSVAKKAGLKLTGTTALERFAPFLPLKQVRPELSLGEGHTPLLSLANLDSSGRLLAKLESANPTLSFKDRGSALVVQKALELGWSAVGTVSTGNMASSTAAYAARAGLKCTLLVKKGTSVGALLSSAIFHPLIIEVGGDYGQLFRGSYELGKEFGIYFANSVDPVRLEGYKLAAFELCLQLGHAPGYVYVPVSSGGHFVGLYKGFIEMNQAGYIEKIPVMVGVQAAGCAPMVRAFEAGKNSVSKIQPSETIAHSIANPDPPAGNLVLKLVNDYDGFLTSVTDEDMLLAQKQLARDEGLFVQPESASALAAYFKLRHRFEGTSVLVLTGQGLKAAHQPQLEGLNHQAADPGELKEFFRSVYHRK</sequence>
<comment type="cofactor">
    <cofactor evidence="1">
        <name>pyridoxal 5'-phosphate</name>
        <dbReference type="ChEBI" id="CHEBI:597326"/>
    </cofactor>
</comment>
<dbReference type="Gene3D" id="3.40.50.1100">
    <property type="match status" value="2"/>
</dbReference>
<dbReference type="EMBL" id="QUAH01000005">
    <property type="protein sequence ID" value="RFT16033.1"/>
    <property type="molecule type" value="Genomic_DNA"/>
</dbReference>
<evidence type="ECO:0000313" key="5">
    <source>
        <dbReference type="EMBL" id="RFT16033.1"/>
    </source>
</evidence>
<evidence type="ECO:0000256" key="1">
    <source>
        <dbReference type="ARBA" id="ARBA00001933"/>
    </source>
</evidence>
<dbReference type="AlphaFoldDB" id="A0A3E2BMN7"/>
<evidence type="ECO:0000259" key="4">
    <source>
        <dbReference type="Pfam" id="PF00291"/>
    </source>
</evidence>
<accession>A0A3E2BMN7</accession>
<dbReference type="GO" id="GO:0003941">
    <property type="term" value="F:L-serine ammonia-lyase activity"/>
    <property type="evidence" value="ECO:0007669"/>
    <property type="project" value="TreeGrafter"/>
</dbReference>
<evidence type="ECO:0000256" key="3">
    <source>
        <dbReference type="ARBA" id="ARBA00023239"/>
    </source>
</evidence>
<organism evidence="5 6">
    <name type="scientific">Candidatus Saccharicenans subterraneus</name>
    <dbReference type="NCBI Taxonomy" id="2508984"/>
    <lineage>
        <taxon>Bacteria</taxon>
        <taxon>Candidatus Aminicenantota</taxon>
        <taxon>Candidatus Aminicenantia</taxon>
        <taxon>Candidatus Aminicenantales</taxon>
        <taxon>Candidatus Saccharicenantaceae</taxon>
        <taxon>Candidatus Saccharicenans</taxon>
    </lineage>
</organism>
<protein>
    <submittedName>
        <fullName evidence="5">Threonine synthase</fullName>
    </submittedName>
</protein>
<dbReference type="InterPro" id="IPR050147">
    <property type="entry name" value="Ser/Thr_Dehydratase"/>
</dbReference>
<dbReference type="InterPro" id="IPR036052">
    <property type="entry name" value="TrpB-like_PALP_sf"/>
</dbReference>
<dbReference type="PANTHER" id="PTHR48078:SF6">
    <property type="entry name" value="L-THREONINE DEHYDRATASE CATABOLIC TDCB"/>
    <property type="match status" value="1"/>
</dbReference>
<keyword evidence="3" id="KW-0456">Lyase</keyword>